<keyword evidence="3" id="KW-1185">Reference proteome</keyword>
<evidence type="ECO:0000313" key="2">
    <source>
        <dbReference type="EMBL" id="PHO19472.1"/>
    </source>
</evidence>
<evidence type="ECO:0000313" key="1">
    <source>
        <dbReference type="EMBL" id="AXX92245.1"/>
    </source>
</evidence>
<dbReference type="Proteomes" id="UP000262712">
    <property type="component" value="Chromosome"/>
</dbReference>
<name>A0A2G1DLT4_9BACT</name>
<reference evidence="1 4" key="2">
    <citation type="submission" date="2018-08" db="EMBL/GenBank/DDBJ databases">
        <title>Complete genome of the Arcobacter molluscorum type strain LMG 25693.</title>
        <authorList>
            <person name="Miller W.G."/>
            <person name="Yee E."/>
            <person name="Bono J.L."/>
        </authorList>
    </citation>
    <scope>NUCLEOTIDE SEQUENCE [LARGE SCALE GENOMIC DNA]</scope>
    <source>
        <strain evidence="1 4">CECT 7696</strain>
    </source>
</reference>
<accession>A0A2G1DLT4</accession>
<proteinExistence type="predicted"/>
<protein>
    <recommendedName>
        <fullName evidence="5">TerD domain-containing protein</fullName>
    </recommendedName>
</protein>
<dbReference type="AlphaFoldDB" id="A0A2G1DLT4"/>
<dbReference type="EMBL" id="CP032098">
    <property type="protein sequence ID" value="AXX92245.1"/>
    <property type="molecule type" value="Genomic_DNA"/>
</dbReference>
<reference evidence="2 3" key="1">
    <citation type="submission" date="2017-09" db="EMBL/GenBank/DDBJ databases">
        <title>Arcobacter canalis sp. nov., a new species isolated from a water canal contaminated with urban sewage.</title>
        <authorList>
            <person name="Perez-Cataluna A."/>
            <person name="Salas-Masso N."/>
            <person name="Figueras M.J."/>
        </authorList>
    </citation>
    <scope>NUCLEOTIDE SEQUENCE [LARGE SCALE GENOMIC DNA]</scope>
    <source>
        <strain evidence="2 3">F98-3</strain>
    </source>
</reference>
<evidence type="ECO:0008006" key="5">
    <source>
        <dbReference type="Google" id="ProtNLM"/>
    </source>
</evidence>
<dbReference type="KEGG" id="amol:AMOL_1264"/>
<gene>
    <name evidence="1" type="ORF">AMOL_1264</name>
    <name evidence="2" type="ORF">CPU12_01445</name>
</gene>
<organism evidence="2 3">
    <name type="scientific">Malaciobacter molluscorum LMG 25693</name>
    <dbReference type="NCBI Taxonomy" id="870501"/>
    <lineage>
        <taxon>Bacteria</taxon>
        <taxon>Pseudomonadati</taxon>
        <taxon>Campylobacterota</taxon>
        <taxon>Epsilonproteobacteria</taxon>
        <taxon>Campylobacterales</taxon>
        <taxon>Arcobacteraceae</taxon>
        <taxon>Malaciobacter</taxon>
    </lineage>
</organism>
<dbReference type="EMBL" id="NXFY01000001">
    <property type="protein sequence ID" value="PHO19472.1"/>
    <property type="molecule type" value="Genomic_DNA"/>
</dbReference>
<sequence length="710" mass="82655">MIDFFENPIQNILDHQKIAIRKKQALFLTKQDKKHEEIKTVGVRLQMEAMQLGFVFTNEALNSLLNETTVLKKEILNLFSQLTGANNIYRPFYENFPSEVLDQDDSVLYFNAILHYLSQGIWRLPYLKKNRVDLPLKDIEYKIIDLINVNDYLVLFENLLSSVSSISKDDMKSLEFFIRDFDSETLKKFLPKQIVFKEILCSFFGLCLLYEKNDLLENFELKTSTDILRVATFISGGDISLTTNTKFKLKRKVRKYLINNLEKVIIIEDIKRHEKKWKRLFHCLHIGEYKNAKKCNQIADLLRNEKLRTNNYIIEQALLELDFEKLMEFVPQNSGEFARRLDHLLRVFDENKANKILETFNNKISKISSKVLYQLLAHFRVRNNNQENIMHKELLDFRTRVIMPKGDVGKVKILKSKLPAISQIIVNNIINVIKQELLNRYKDLGNLGKVWISPSLKNAPIPLQMRSSSEGLKVIQRGTRLPIKKDKNILRFFVHWIGFDIDLSACFLTKDFLLYSQIAYFNLKGNDYKAVHSGDITYAPAPNGACEFIDIDLSSIKDKKIRYITLDVRVYSGPSFKYQNANVGWMFRDKLADEGEIFDARTVNQRISITNESQKTCLVAAFDILKNEIIWLDLKGSSSCLVSGNNVLSNVTNIRELLKSTVDFKEISLYELFYFHANARGELVENKEDANTVFDEDMIFKYEEVLAKYI</sequence>
<evidence type="ECO:0000313" key="4">
    <source>
        <dbReference type="Proteomes" id="UP000262712"/>
    </source>
</evidence>
<dbReference type="RefSeq" id="WP_099341288.1">
    <property type="nucleotide sequence ID" value="NZ_CP032098.1"/>
</dbReference>
<dbReference type="Proteomes" id="UP000221222">
    <property type="component" value="Unassembled WGS sequence"/>
</dbReference>
<evidence type="ECO:0000313" key="3">
    <source>
        <dbReference type="Proteomes" id="UP000221222"/>
    </source>
</evidence>